<dbReference type="CDD" id="cd06414">
    <property type="entry name" value="GH25_LytC-like"/>
    <property type="match status" value="1"/>
</dbReference>
<dbReference type="PANTHER" id="PTHR34135:SF2">
    <property type="entry name" value="LYSOZYME"/>
    <property type="match status" value="1"/>
</dbReference>
<reference evidence="2 3" key="1">
    <citation type="journal article" date="2021" name="Sci. Rep.">
        <title>The distribution of antibiotic resistance genes in chicken gut microbiota commensals.</title>
        <authorList>
            <person name="Juricova H."/>
            <person name="Matiasovicova J."/>
            <person name="Kubasova T."/>
            <person name="Cejkova D."/>
            <person name="Rychlik I."/>
        </authorList>
    </citation>
    <scope>NUCLEOTIDE SEQUENCE [LARGE SCALE GENOMIC DNA]</scope>
    <source>
        <strain evidence="2 3">An773</strain>
    </source>
</reference>
<dbReference type="PANTHER" id="PTHR34135">
    <property type="entry name" value="LYSOZYME"/>
    <property type="match status" value="1"/>
</dbReference>
<comment type="caution">
    <text evidence="2">The sequence shown here is derived from an EMBL/GenBank/DDBJ whole genome shotgun (WGS) entry which is preliminary data.</text>
</comment>
<comment type="similarity">
    <text evidence="1">Belongs to the glycosyl hydrolase 25 family.</text>
</comment>
<dbReference type="Proteomes" id="UP000716906">
    <property type="component" value="Unassembled WGS sequence"/>
</dbReference>
<dbReference type="EMBL" id="JACLYY010000005">
    <property type="protein sequence ID" value="MBM6737875.1"/>
    <property type="molecule type" value="Genomic_DNA"/>
</dbReference>
<name>A0ABS2E8B8_9FIRM</name>
<dbReference type="PROSITE" id="PS51904">
    <property type="entry name" value="GLYCOSYL_HYDROL_F25_2"/>
    <property type="match status" value="1"/>
</dbReference>
<dbReference type="Pfam" id="PF01183">
    <property type="entry name" value="Glyco_hydro_25"/>
    <property type="match status" value="1"/>
</dbReference>
<evidence type="ECO:0008006" key="4">
    <source>
        <dbReference type="Google" id="ProtNLM"/>
    </source>
</evidence>
<sequence>MSIFGIDVSRFQGNIDWAEVKRAGVEFAMLRAGFGSGSIDVQFRRNAEGCCAEGIPFGVYWFSYAYTPDMARQEARQCLETIEDYRVEYPVCIDFEQDSVRYAQTKGVTVTKELATRIVEEFCGEVEDRGYFAMYYSNLDFLERMFDERLREKYALWFARYAREPGIDGIAMWQYTESGSVRGIAGDVDLNRAFYDLAEVIRRRGLNHLK</sequence>
<evidence type="ECO:0000256" key="1">
    <source>
        <dbReference type="ARBA" id="ARBA00010646"/>
    </source>
</evidence>
<keyword evidence="3" id="KW-1185">Reference proteome</keyword>
<proteinExistence type="inferred from homology"/>
<dbReference type="InterPro" id="IPR017853">
    <property type="entry name" value="GH"/>
</dbReference>
<dbReference type="SUPFAM" id="SSF51445">
    <property type="entry name" value="(Trans)glycosidases"/>
    <property type="match status" value="1"/>
</dbReference>
<gene>
    <name evidence="2" type="ORF">H7U36_07095</name>
</gene>
<protein>
    <recommendedName>
        <fullName evidence="4">Lysozyme</fullName>
    </recommendedName>
</protein>
<accession>A0ABS2E8B8</accession>
<evidence type="ECO:0000313" key="3">
    <source>
        <dbReference type="Proteomes" id="UP000716906"/>
    </source>
</evidence>
<evidence type="ECO:0000313" key="2">
    <source>
        <dbReference type="EMBL" id="MBM6737875.1"/>
    </source>
</evidence>
<organism evidence="2 3">
    <name type="scientific">Faecalicatena fissicatena</name>
    <dbReference type="NCBI Taxonomy" id="290055"/>
    <lineage>
        <taxon>Bacteria</taxon>
        <taxon>Bacillati</taxon>
        <taxon>Bacillota</taxon>
        <taxon>Clostridia</taxon>
        <taxon>Lachnospirales</taxon>
        <taxon>Lachnospiraceae</taxon>
        <taxon>Faecalicatena</taxon>
    </lineage>
</organism>
<dbReference type="InterPro" id="IPR002053">
    <property type="entry name" value="Glyco_hydro_25"/>
</dbReference>
<dbReference type="Gene3D" id="3.20.20.80">
    <property type="entry name" value="Glycosidases"/>
    <property type="match status" value="1"/>
</dbReference>